<feature type="domain" description="SurA N-terminal" evidence="4">
    <location>
        <begin position="59"/>
        <end position="173"/>
    </location>
</feature>
<keyword evidence="1" id="KW-0175">Coiled coil</keyword>
<feature type="region of interest" description="Disordered" evidence="2">
    <location>
        <begin position="25"/>
        <end position="53"/>
    </location>
</feature>
<dbReference type="PANTHER" id="PTHR47245">
    <property type="entry name" value="PEPTIDYLPROLYL ISOMERASE"/>
    <property type="match status" value="1"/>
</dbReference>
<evidence type="ECO:0000256" key="3">
    <source>
        <dbReference type="SAM" id="SignalP"/>
    </source>
</evidence>
<feature type="chain" id="PRO_5045536386" evidence="3">
    <location>
        <begin position="27"/>
        <end position="246"/>
    </location>
</feature>
<evidence type="ECO:0000313" key="5">
    <source>
        <dbReference type="EMBL" id="MFD1032722.1"/>
    </source>
</evidence>
<dbReference type="PANTHER" id="PTHR47245:SF2">
    <property type="entry name" value="PEPTIDYL-PROLYL CIS-TRANS ISOMERASE HP_0175-RELATED"/>
    <property type="match status" value="1"/>
</dbReference>
<proteinExistence type="predicted"/>
<reference evidence="6" key="1">
    <citation type="journal article" date="2019" name="Int. J. Syst. Evol. Microbiol.">
        <title>The Global Catalogue of Microorganisms (GCM) 10K type strain sequencing project: providing services to taxonomists for standard genome sequencing and annotation.</title>
        <authorList>
            <consortium name="The Broad Institute Genomics Platform"/>
            <consortium name="The Broad Institute Genome Sequencing Center for Infectious Disease"/>
            <person name="Wu L."/>
            <person name="Ma J."/>
        </authorList>
    </citation>
    <scope>NUCLEOTIDE SEQUENCE [LARGE SCALE GENOMIC DNA]</scope>
    <source>
        <strain evidence="6">CCUG 56756</strain>
    </source>
</reference>
<dbReference type="Proteomes" id="UP001597109">
    <property type="component" value="Unassembled WGS sequence"/>
</dbReference>
<dbReference type="InterPro" id="IPR027304">
    <property type="entry name" value="Trigger_fact/SurA_dom_sf"/>
</dbReference>
<gene>
    <name evidence="5" type="ORF">ACFQ1X_14885</name>
</gene>
<feature type="coiled-coil region" evidence="1">
    <location>
        <begin position="129"/>
        <end position="156"/>
    </location>
</feature>
<dbReference type="InterPro" id="IPR050245">
    <property type="entry name" value="PrsA_foldase"/>
</dbReference>
<keyword evidence="6" id="KW-1185">Reference proteome</keyword>
<evidence type="ECO:0000259" key="4">
    <source>
        <dbReference type="Pfam" id="PF09312"/>
    </source>
</evidence>
<dbReference type="Pfam" id="PF09312">
    <property type="entry name" value="SurA_N"/>
    <property type="match status" value="1"/>
</dbReference>
<comment type="caution">
    <text evidence="5">The sequence shown here is derived from an EMBL/GenBank/DDBJ whole genome shotgun (WGS) entry which is preliminary data.</text>
</comment>
<protein>
    <submittedName>
        <fullName evidence="5">SurA N-terminal domain-containing protein</fullName>
    </submittedName>
</protein>
<feature type="signal peptide" evidence="3">
    <location>
        <begin position="1"/>
        <end position="26"/>
    </location>
</feature>
<name>A0ABW3LDM5_9BACL</name>
<evidence type="ECO:0000256" key="2">
    <source>
        <dbReference type="SAM" id="MobiDB-lite"/>
    </source>
</evidence>
<evidence type="ECO:0000313" key="6">
    <source>
        <dbReference type="Proteomes" id="UP001597109"/>
    </source>
</evidence>
<organism evidence="5 6">
    <name type="scientific">Metaplanococcus flavidus</name>
    <dbReference type="NCBI Taxonomy" id="569883"/>
    <lineage>
        <taxon>Bacteria</taxon>
        <taxon>Bacillati</taxon>
        <taxon>Bacillota</taxon>
        <taxon>Bacilli</taxon>
        <taxon>Bacillales</taxon>
        <taxon>Caryophanaceae</taxon>
        <taxon>Metaplanococcus</taxon>
    </lineage>
</organism>
<dbReference type="Gene3D" id="1.10.4030.10">
    <property type="entry name" value="Porin chaperone SurA, peptide-binding domain"/>
    <property type="match status" value="1"/>
</dbReference>
<dbReference type="SUPFAM" id="SSF109998">
    <property type="entry name" value="Triger factor/SurA peptide-binding domain-like"/>
    <property type="match status" value="1"/>
</dbReference>
<dbReference type="InterPro" id="IPR015391">
    <property type="entry name" value="SurA_N"/>
</dbReference>
<dbReference type="RefSeq" id="WP_144839468.1">
    <property type="nucleotide sequence ID" value="NZ_JBHTKI010000023.1"/>
</dbReference>
<accession>A0ABW3LDM5</accession>
<dbReference type="EMBL" id="JBHTKI010000023">
    <property type="protein sequence ID" value="MFD1032722.1"/>
    <property type="molecule type" value="Genomic_DNA"/>
</dbReference>
<sequence>MKKMKFMALPLSLLLLLGACSDDEQAETAEETAATAESEENPEPAVDTPDTDLELPGADEVVAVVNGEEIKGTVYNSVARQVETSLATQGKKATDPETQEQVKEQAISVIVGNKLVIQDAIKKGHDVDEEVLEQRFEELKNQFETEEQMNISLERTGFTLDDMKLVIRDQIIYASYLEEEIEGVEVTEEEIEAAYQGYVDSTEGETPVFEEMRPMILQSLEEMNEKHAVYERIEELRNAADIEVKI</sequence>
<evidence type="ECO:0000256" key="1">
    <source>
        <dbReference type="SAM" id="Coils"/>
    </source>
</evidence>
<dbReference type="PROSITE" id="PS51257">
    <property type="entry name" value="PROKAR_LIPOPROTEIN"/>
    <property type="match status" value="1"/>
</dbReference>
<keyword evidence="3" id="KW-0732">Signal</keyword>